<dbReference type="AlphaFoldDB" id="A0A915JVP5"/>
<name>A0A915JVP5_ROMCU</name>
<feature type="chain" id="PRO_5036695964" evidence="2">
    <location>
        <begin position="26"/>
        <end position="63"/>
    </location>
</feature>
<feature type="compositionally biased region" description="Acidic residues" evidence="1">
    <location>
        <begin position="39"/>
        <end position="51"/>
    </location>
</feature>
<feature type="signal peptide" evidence="2">
    <location>
        <begin position="1"/>
        <end position="25"/>
    </location>
</feature>
<keyword evidence="3" id="KW-1185">Reference proteome</keyword>
<evidence type="ECO:0000313" key="4">
    <source>
        <dbReference type="WBParaSite" id="nRc.2.0.1.t30480-RA"/>
    </source>
</evidence>
<sequence>MSQIVAASVIAFFLIIACESRRAFGSGSGGFMSIRVGDEETDGQEQDNNDGEETKENCELMNL</sequence>
<reference evidence="4" key="1">
    <citation type="submission" date="2022-11" db="UniProtKB">
        <authorList>
            <consortium name="WormBaseParasite"/>
        </authorList>
    </citation>
    <scope>IDENTIFICATION</scope>
</reference>
<evidence type="ECO:0000256" key="2">
    <source>
        <dbReference type="SAM" id="SignalP"/>
    </source>
</evidence>
<keyword evidence="2" id="KW-0732">Signal</keyword>
<feature type="region of interest" description="Disordered" evidence="1">
    <location>
        <begin position="35"/>
        <end position="63"/>
    </location>
</feature>
<evidence type="ECO:0000313" key="3">
    <source>
        <dbReference type="Proteomes" id="UP000887565"/>
    </source>
</evidence>
<accession>A0A915JVP5</accession>
<evidence type="ECO:0000256" key="1">
    <source>
        <dbReference type="SAM" id="MobiDB-lite"/>
    </source>
</evidence>
<protein>
    <submittedName>
        <fullName evidence="4">Uncharacterized protein</fullName>
    </submittedName>
</protein>
<feature type="compositionally biased region" description="Basic and acidic residues" evidence="1">
    <location>
        <begin position="52"/>
        <end position="63"/>
    </location>
</feature>
<dbReference type="Proteomes" id="UP000887565">
    <property type="component" value="Unplaced"/>
</dbReference>
<proteinExistence type="predicted"/>
<dbReference type="WBParaSite" id="nRc.2.0.1.t30480-RA">
    <property type="protein sequence ID" value="nRc.2.0.1.t30480-RA"/>
    <property type="gene ID" value="nRc.2.0.1.g30480"/>
</dbReference>
<organism evidence="3 4">
    <name type="scientific">Romanomermis culicivorax</name>
    <name type="common">Nematode worm</name>
    <dbReference type="NCBI Taxonomy" id="13658"/>
    <lineage>
        <taxon>Eukaryota</taxon>
        <taxon>Metazoa</taxon>
        <taxon>Ecdysozoa</taxon>
        <taxon>Nematoda</taxon>
        <taxon>Enoplea</taxon>
        <taxon>Dorylaimia</taxon>
        <taxon>Mermithida</taxon>
        <taxon>Mermithoidea</taxon>
        <taxon>Mermithidae</taxon>
        <taxon>Romanomermis</taxon>
    </lineage>
</organism>